<comment type="caution">
    <text evidence="2">The sequence shown here is derived from an EMBL/GenBank/DDBJ whole genome shotgun (WGS) entry which is preliminary data.</text>
</comment>
<keyword evidence="1" id="KW-0812">Transmembrane</keyword>
<organism evidence="2 3">
    <name type="scientific">Endobacter medicaginis</name>
    <dbReference type="NCBI Taxonomy" id="1181271"/>
    <lineage>
        <taxon>Bacteria</taxon>
        <taxon>Pseudomonadati</taxon>
        <taxon>Pseudomonadota</taxon>
        <taxon>Alphaproteobacteria</taxon>
        <taxon>Acetobacterales</taxon>
        <taxon>Acetobacteraceae</taxon>
        <taxon>Endobacter</taxon>
    </lineage>
</organism>
<proteinExistence type="predicted"/>
<keyword evidence="1" id="KW-0472">Membrane</keyword>
<sequence length="278" mass="29640">MIQAAPPPRLPSAPAPRRGTVALLRDAGMSADGTAVRAVAARGAWSAERVYFTGLALASAIVIFIGFSPTYFLSRWLAPPDSTALGLLAHVHGAVFTSWVLLGVAQPALIAGGNRALHRRLGWAAAVLLPAMVVLAVALGIQTLRVAAHDPSVHFTIPPWLLFALNLQSLPGLVALVGLAMAWRRRSAVHKRLMALSWGLLTAPAVGRILIHHHLPVLYAMAAMPVVMLSGIVFDLVTRRRIHPVWPIGGLAAMGSGQLFMMFAHTPAWRAYCAWLAG</sequence>
<name>A0A839UWR4_9PROT</name>
<evidence type="ECO:0000256" key="1">
    <source>
        <dbReference type="SAM" id="Phobius"/>
    </source>
</evidence>
<keyword evidence="3" id="KW-1185">Reference proteome</keyword>
<evidence type="ECO:0000313" key="2">
    <source>
        <dbReference type="EMBL" id="MBB3172490.1"/>
    </source>
</evidence>
<evidence type="ECO:0000313" key="3">
    <source>
        <dbReference type="Proteomes" id="UP000557688"/>
    </source>
</evidence>
<feature type="transmembrane region" description="Helical" evidence="1">
    <location>
        <begin position="84"/>
        <end position="109"/>
    </location>
</feature>
<gene>
    <name evidence="2" type="ORF">FHR90_000296</name>
</gene>
<dbReference type="RefSeq" id="WP_183274628.1">
    <property type="nucleotide sequence ID" value="NZ_JABXXQ010000162.1"/>
</dbReference>
<feature type="transmembrane region" description="Helical" evidence="1">
    <location>
        <begin position="245"/>
        <end position="264"/>
    </location>
</feature>
<evidence type="ECO:0008006" key="4">
    <source>
        <dbReference type="Google" id="ProtNLM"/>
    </source>
</evidence>
<reference evidence="2 3" key="1">
    <citation type="submission" date="2020-08" db="EMBL/GenBank/DDBJ databases">
        <title>Genomic Encyclopedia of Type Strains, Phase III (KMG-III): the genomes of soil and plant-associated and newly described type strains.</title>
        <authorList>
            <person name="Whitman W."/>
        </authorList>
    </citation>
    <scope>NUCLEOTIDE SEQUENCE [LARGE SCALE GENOMIC DNA]</scope>
    <source>
        <strain evidence="2 3">CECT 8088</strain>
    </source>
</reference>
<feature type="transmembrane region" description="Helical" evidence="1">
    <location>
        <begin position="50"/>
        <end position="72"/>
    </location>
</feature>
<accession>A0A839UWR4</accession>
<protein>
    <recommendedName>
        <fullName evidence="4">DUF2306 domain-containing protein</fullName>
    </recommendedName>
</protein>
<feature type="transmembrane region" description="Helical" evidence="1">
    <location>
        <begin position="193"/>
        <end position="211"/>
    </location>
</feature>
<feature type="transmembrane region" description="Helical" evidence="1">
    <location>
        <begin position="161"/>
        <end position="181"/>
    </location>
</feature>
<dbReference type="Proteomes" id="UP000557688">
    <property type="component" value="Unassembled WGS sequence"/>
</dbReference>
<feature type="transmembrane region" description="Helical" evidence="1">
    <location>
        <begin position="217"/>
        <end position="238"/>
    </location>
</feature>
<dbReference type="EMBL" id="JACHXV010000001">
    <property type="protein sequence ID" value="MBB3172490.1"/>
    <property type="molecule type" value="Genomic_DNA"/>
</dbReference>
<feature type="transmembrane region" description="Helical" evidence="1">
    <location>
        <begin position="121"/>
        <end position="141"/>
    </location>
</feature>
<keyword evidence="1" id="KW-1133">Transmembrane helix</keyword>
<dbReference type="AlphaFoldDB" id="A0A839UWR4"/>